<dbReference type="Proteomes" id="UP000187151">
    <property type="component" value="Unassembled WGS sequence"/>
</dbReference>
<evidence type="ECO:0000256" key="2">
    <source>
        <dbReference type="ARBA" id="ARBA00022741"/>
    </source>
</evidence>
<proteinExistence type="predicted"/>
<keyword evidence="1" id="KW-0436">Ligase</keyword>
<evidence type="ECO:0000256" key="1">
    <source>
        <dbReference type="ARBA" id="ARBA00022598"/>
    </source>
</evidence>
<gene>
    <name evidence="6" type="ORF">AVW11_14020</name>
</gene>
<dbReference type="InterPro" id="IPR052032">
    <property type="entry name" value="ATP-dep_AA_Ligase"/>
</dbReference>
<evidence type="ECO:0000313" key="7">
    <source>
        <dbReference type="Proteomes" id="UP000187151"/>
    </source>
</evidence>
<protein>
    <recommendedName>
        <fullName evidence="5">ATP-grasp domain-containing protein</fullName>
    </recommendedName>
</protein>
<dbReference type="Gene3D" id="3.40.50.20">
    <property type="match status" value="1"/>
</dbReference>
<name>A0ABX3G7G2_9ACTN</name>
<dbReference type="SUPFAM" id="SSF56059">
    <property type="entry name" value="Glutathione synthetase ATP-binding domain-like"/>
    <property type="match status" value="1"/>
</dbReference>
<keyword evidence="7" id="KW-1185">Reference proteome</keyword>
<reference evidence="6 7" key="1">
    <citation type="submission" date="2016-01" db="EMBL/GenBank/DDBJ databases">
        <title>Streptomyces amritsarensis strain MTCC 11845 genome sequencing and assembly.</title>
        <authorList>
            <person name="Sharma D."/>
            <person name="Nair G.R."/>
            <person name="Kaur G."/>
            <person name="Manhas R.K."/>
            <person name="Mayilraj S."/>
        </authorList>
    </citation>
    <scope>NUCLEOTIDE SEQUENCE [LARGE SCALE GENOMIC DNA]</scope>
    <source>
        <strain evidence="6 7">MTCC 11845</strain>
    </source>
</reference>
<keyword evidence="3 4" id="KW-0067">ATP-binding</keyword>
<keyword evidence="2 4" id="KW-0547">Nucleotide-binding</keyword>
<feature type="domain" description="ATP-grasp" evidence="5">
    <location>
        <begin position="111"/>
        <end position="310"/>
    </location>
</feature>
<accession>A0ABX3G7G2</accession>
<organism evidence="6 7">
    <name type="scientific">Streptomyces amritsarensis</name>
    <dbReference type="NCBI Taxonomy" id="681158"/>
    <lineage>
        <taxon>Bacteria</taxon>
        <taxon>Bacillati</taxon>
        <taxon>Actinomycetota</taxon>
        <taxon>Actinomycetes</taxon>
        <taxon>Kitasatosporales</taxon>
        <taxon>Streptomycetaceae</taxon>
        <taxon>Streptomyces</taxon>
    </lineage>
</organism>
<evidence type="ECO:0000313" key="6">
    <source>
        <dbReference type="EMBL" id="OLZ67328.1"/>
    </source>
</evidence>
<dbReference type="InterPro" id="IPR011761">
    <property type="entry name" value="ATP-grasp"/>
</dbReference>
<dbReference type="InterPro" id="IPR013815">
    <property type="entry name" value="ATP_grasp_subdomain_1"/>
</dbReference>
<sequence length="409" mass="45033">MCRWDRVTLEAVLDRGASVTLVFDEWEAANRGIDQALLDRVDRHYVIRSFDALDELAQLAVDIRSTGVKIDRLLSLSEFSQFGAAYLAQLLGLALPAVETSVLMRDKRAMKDRAQQAGIRCARYVSLSTRDVEGSVRRVEDELGFPVIVKPAAGLGSVDTFKAEDAAQLTAALRGAAGDATVKFLMAEQVLDGDEYHVDAVWTDGKARVFGVSRYLRPRMTVTTPGHDNGSILLPRDREAALYEEIEQLHERINTAFGITDEITHLEIFRRADGELWFSEMATRFAGGAIPESFGPQGADLRELWIAAALGEPGEELPAKTAPYPYIGWINLAPAVTGRILEDPSDELVSRFPYVLKTVRSRPVGSEIGELHPSVWCTLLVLGADSEAEFRERAAELEAALLPAYVMGE</sequence>
<evidence type="ECO:0000259" key="5">
    <source>
        <dbReference type="PROSITE" id="PS50975"/>
    </source>
</evidence>
<dbReference type="Gene3D" id="3.30.1490.20">
    <property type="entry name" value="ATP-grasp fold, A domain"/>
    <property type="match status" value="1"/>
</dbReference>
<dbReference type="Gene3D" id="3.30.470.20">
    <property type="entry name" value="ATP-grasp fold, B domain"/>
    <property type="match status" value="1"/>
</dbReference>
<comment type="caution">
    <text evidence="6">The sequence shown here is derived from an EMBL/GenBank/DDBJ whole genome shotgun (WGS) entry which is preliminary data.</text>
</comment>
<evidence type="ECO:0000256" key="3">
    <source>
        <dbReference type="ARBA" id="ARBA00022840"/>
    </source>
</evidence>
<dbReference type="EMBL" id="MQUR01000026">
    <property type="protein sequence ID" value="OLZ67328.1"/>
    <property type="molecule type" value="Genomic_DNA"/>
</dbReference>
<dbReference type="PANTHER" id="PTHR43585:SF2">
    <property type="entry name" value="ATP-GRASP ENZYME FSQD"/>
    <property type="match status" value="1"/>
</dbReference>
<dbReference type="PANTHER" id="PTHR43585">
    <property type="entry name" value="FUMIPYRROLE BIOSYNTHESIS PROTEIN C"/>
    <property type="match status" value="1"/>
</dbReference>
<evidence type="ECO:0000256" key="4">
    <source>
        <dbReference type="PROSITE-ProRule" id="PRU00409"/>
    </source>
</evidence>
<dbReference type="Pfam" id="PF13535">
    <property type="entry name" value="ATP-grasp_4"/>
    <property type="match status" value="1"/>
</dbReference>
<dbReference type="PROSITE" id="PS50975">
    <property type="entry name" value="ATP_GRASP"/>
    <property type="match status" value="1"/>
</dbReference>